<reference evidence="3" key="1">
    <citation type="submission" date="2016-01" db="EMBL/GenBank/DDBJ databases">
        <authorList>
            <person name="Mitreva M."/>
            <person name="Pepin K.H."/>
            <person name="Mihindukulasuriya K.A."/>
            <person name="Fulton R."/>
            <person name="Fronick C."/>
            <person name="O'Laughlin M."/>
            <person name="Miner T."/>
            <person name="Herter B."/>
            <person name="Rosa B.A."/>
            <person name="Cordes M."/>
            <person name="Tomlinson C."/>
            <person name="Wollam A."/>
            <person name="Palsikar V.B."/>
            <person name="Mardis E.R."/>
            <person name="Wilson R.K."/>
        </authorList>
    </citation>
    <scope>NUCLEOTIDE SEQUENCE [LARGE SCALE GENOMIC DNA]</scope>
    <source>
        <strain evidence="3">MJR7716</strain>
    </source>
</reference>
<dbReference type="STRING" id="28128.HMPREF3226_02675"/>
<accession>A0A133PTP0</accession>
<keyword evidence="3" id="KW-1185">Reference proteome</keyword>
<dbReference type="InterPro" id="IPR011050">
    <property type="entry name" value="Pectin_lyase_fold/virulence"/>
</dbReference>
<feature type="signal peptide" evidence="1">
    <location>
        <begin position="1"/>
        <end position="21"/>
    </location>
</feature>
<evidence type="ECO:0000313" key="3">
    <source>
        <dbReference type="Proteomes" id="UP000070533"/>
    </source>
</evidence>
<gene>
    <name evidence="2" type="ORF">HMPREF3226_02675</name>
</gene>
<dbReference type="SUPFAM" id="SSF51126">
    <property type="entry name" value="Pectin lyase-like"/>
    <property type="match status" value="1"/>
</dbReference>
<evidence type="ECO:0008006" key="4">
    <source>
        <dbReference type="Google" id="ProtNLM"/>
    </source>
</evidence>
<dbReference type="PROSITE" id="PS51257">
    <property type="entry name" value="PROKAR_LIPOPROTEIN"/>
    <property type="match status" value="1"/>
</dbReference>
<evidence type="ECO:0000313" key="2">
    <source>
        <dbReference type="EMBL" id="KXA32434.1"/>
    </source>
</evidence>
<dbReference type="PATRIC" id="fig|28128.5.peg.2751"/>
<keyword evidence="1" id="KW-0732">Signal</keyword>
<feature type="chain" id="PRO_5007458409" description="Right handed beta helix domain-containing protein" evidence="1">
    <location>
        <begin position="22"/>
        <end position="487"/>
    </location>
</feature>
<evidence type="ECO:0000256" key="1">
    <source>
        <dbReference type="SAM" id="SignalP"/>
    </source>
</evidence>
<protein>
    <recommendedName>
        <fullName evidence="4">Right handed beta helix domain-containing protein</fullName>
    </recommendedName>
</protein>
<dbReference type="RefSeq" id="WP_197417943.1">
    <property type="nucleotide sequence ID" value="NZ_KQ957341.1"/>
</dbReference>
<name>A0A133PTP0_9BACT</name>
<dbReference type="AlphaFoldDB" id="A0A133PTP0"/>
<organism evidence="2 3">
    <name type="scientific">Prevotella corporis</name>
    <dbReference type="NCBI Taxonomy" id="28128"/>
    <lineage>
        <taxon>Bacteria</taxon>
        <taxon>Pseudomonadati</taxon>
        <taxon>Bacteroidota</taxon>
        <taxon>Bacteroidia</taxon>
        <taxon>Bacteroidales</taxon>
        <taxon>Prevotellaceae</taxon>
        <taxon>Prevotella</taxon>
    </lineage>
</organism>
<sequence length="487" mass="54218">MKIINKITIIVLLAVVGLATACNDDDSFTTSTSNLLTFSTDTLRLDTTFSKVPTPTKTFWVYNRSGEGIRLTNVRLENGNQTGFRVNVDGIYLGQASGYQVNGLEVRNKDSIRVFVELTTPINGNTDPTLVEDNLIFTLESGVQQKVNLNAYSWDAELLKNVEITTDKTIRSTKPIVIQGSLKVAEGATLTVAAGTTLYFSNKAGIDVYGTLKTVGTPDAWVTLRGDRLDWMFDYLPYDRVSGQWQGIHFHKSSYDNEMAYTDLHSAYNGVVCDSSDVSRTTLMMRNSTVHNCQGYGLLATNCKVNISNSQLTNTLNDCAAFFGGAVTMSHCTLAQFYPFDSRRGVALRFGNTRAGMIYPLLQFDVFNTLITGYAEDVIMGEFSKDAALNYKFDHSILRTTKPKEMDETKYIEVKWEEATDTVGSGEKHFRKIDSEKQYYDFHLGEKSKARDAGYVLANGTSAADHDGKTRSDVPDIGCYEYEEKKE</sequence>
<proteinExistence type="predicted"/>
<dbReference type="Proteomes" id="UP000070533">
    <property type="component" value="Unassembled WGS sequence"/>
</dbReference>
<comment type="caution">
    <text evidence="2">The sequence shown here is derived from an EMBL/GenBank/DDBJ whole genome shotgun (WGS) entry which is preliminary data.</text>
</comment>
<dbReference type="EMBL" id="LRQG01000256">
    <property type="protein sequence ID" value="KXA32434.1"/>
    <property type="molecule type" value="Genomic_DNA"/>
</dbReference>
<dbReference type="eggNOG" id="ENOG502Z7PX">
    <property type="taxonomic scope" value="Bacteria"/>
</dbReference>